<dbReference type="PANTHER" id="PTHR43107">
    <property type="entry name" value="LONG-CHAIN FATTY ACID TRANSPORT PROTEIN"/>
    <property type="match status" value="1"/>
</dbReference>
<dbReference type="InterPro" id="IPR042099">
    <property type="entry name" value="ANL_N_sf"/>
</dbReference>
<evidence type="ECO:0000256" key="1">
    <source>
        <dbReference type="ARBA" id="ARBA00006432"/>
    </source>
</evidence>
<dbReference type="GO" id="GO:0005324">
    <property type="term" value="F:long-chain fatty acid transmembrane transporter activity"/>
    <property type="evidence" value="ECO:0007669"/>
    <property type="project" value="TreeGrafter"/>
</dbReference>
<evidence type="ECO:0000256" key="2">
    <source>
        <dbReference type="ARBA" id="ARBA00022598"/>
    </source>
</evidence>
<dbReference type="GO" id="GO:0005886">
    <property type="term" value="C:plasma membrane"/>
    <property type="evidence" value="ECO:0007669"/>
    <property type="project" value="TreeGrafter"/>
</dbReference>
<keyword evidence="2 6" id="KW-0436">Ligase</keyword>
<dbReference type="STRING" id="640948.SAMN05216238_101305"/>
<evidence type="ECO:0000256" key="3">
    <source>
        <dbReference type="ARBA" id="ARBA00022741"/>
    </source>
</evidence>
<accession>A0A1I1S9B0</accession>
<dbReference type="OrthoDB" id="9778383at2"/>
<dbReference type="InterPro" id="IPR020845">
    <property type="entry name" value="AMP-binding_CS"/>
</dbReference>
<dbReference type="PANTHER" id="PTHR43107:SF15">
    <property type="entry name" value="FATTY ACID TRANSPORT PROTEIN 3, ISOFORM A"/>
    <property type="match status" value="1"/>
</dbReference>
<evidence type="ECO:0000259" key="5">
    <source>
        <dbReference type="Pfam" id="PF00501"/>
    </source>
</evidence>
<dbReference type="Gene3D" id="3.40.50.12780">
    <property type="entry name" value="N-terminal domain of ligase-like"/>
    <property type="match status" value="1"/>
</dbReference>
<dbReference type="GO" id="GO:0005524">
    <property type="term" value="F:ATP binding"/>
    <property type="evidence" value="ECO:0007669"/>
    <property type="project" value="UniProtKB-KW"/>
</dbReference>
<reference evidence="7" key="1">
    <citation type="submission" date="2016-10" db="EMBL/GenBank/DDBJ databases">
        <authorList>
            <person name="Varghese N."/>
            <person name="Submissions S."/>
        </authorList>
    </citation>
    <scope>NUCLEOTIDE SEQUENCE [LARGE SCALE GENOMIC DNA]</scope>
    <source>
        <strain evidence="7">DSM 22530</strain>
    </source>
</reference>
<keyword evidence="4" id="KW-0067">ATP-binding</keyword>
<comment type="similarity">
    <text evidence="1">Belongs to the ATP-dependent AMP-binding enzyme family.</text>
</comment>
<dbReference type="PROSITE" id="PS00455">
    <property type="entry name" value="AMP_BINDING"/>
    <property type="match status" value="1"/>
</dbReference>
<dbReference type="InterPro" id="IPR000873">
    <property type="entry name" value="AMP-dep_synth/lig_dom"/>
</dbReference>
<dbReference type="GO" id="GO:0004467">
    <property type="term" value="F:long-chain fatty acid-CoA ligase activity"/>
    <property type="evidence" value="ECO:0007669"/>
    <property type="project" value="TreeGrafter"/>
</dbReference>
<keyword evidence="7" id="KW-1185">Reference proteome</keyword>
<evidence type="ECO:0000313" key="6">
    <source>
        <dbReference type="EMBL" id="SFD43081.1"/>
    </source>
</evidence>
<dbReference type="EMBL" id="FOMR01000001">
    <property type="protein sequence ID" value="SFD43081.1"/>
    <property type="molecule type" value="Genomic_DNA"/>
</dbReference>
<evidence type="ECO:0000313" key="7">
    <source>
        <dbReference type="Proteomes" id="UP000199474"/>
    </source>
</evidence>
<dbReference type="SUPFAM" id="SSF56801">
    <property type="entry name" value="Acetyl-CoA synthetase-like"/>
    <property type="match status" value="1"/>
</dbReference>
<evidence type="ECO:0000256" key="4">
    <source>
        <dbReference type="ARBA" id="ARBA00022840"/>
    </source>
</evidence>
<name>A0A1I1S9B0_9BACI</name>
<sequence length="223" mass="25086">MYNGLNTFGTIVEHRAKLKSDERFIRFENTHLTYREFNEGGNQVANFSQQLGLEKSDTCAVMLPNGPEFMVTWLGLAKLGVIEVPINTAYKGDLLSYILNKSECKAIVISAQWVDRLMDIEKDLHYLQQIIVVGEKDQTTSNKFHWHSFENLLENASNKPVDVQIQPSTPAVILFTSGTTGPSKGVVLPHSANFSVAKTACNLMNYVEEDRLYTVFPLFHVNA</sequence>
<dbReference type="Pfam" id="PF00501">
    <property type="entry name" value="AMP-binding"/>
    <property type="match status" value="1"/>
</dbReference>
<dbReference type="Proteomes" id="UP000199474">
    <property type="component" value="Unassembled WGS sequence"/>
</dbReference>
<dbReference type="AlphaFoldDB" id="A0A1I1S9B0"/>
<gene>
    <name evidence="6" type="ORF">SAMN05216238_101305</name>
</gene>
<organism evidence="6 7">
    <name type="scientific">Lentibacillus persicus</name>
    <dbReference type="NCBI Taxonomy" id="640948"/>
    <lineage>
        <taxon>Bacteria</taxon>
        <taxon>Bacillati</taxon>
        <taxon>Bacillota</taxon>
        <taxon>Bacilli</taxon>
        <taxon>Bacillales</taxon>
        <taxon>Bacillaceae</taxon>
        <taxon>Lentibacillus</taxon>
    </lineage>
</organism>
<protein>
    <submittedName>
        <fullName evidence="6">Crotonobetaine/carnitine-CoA ligase</fullName>
    </submittedName>
</protein>
<dbReference type="GO" id="GO:0044539">
    <property type="term" value="P:long-chain fatty acid import into cell"/>
    <property type="evidence" value="ECO:0007669"/>
    <property type="project" value="TreeGrafter"/>
</dbReference>
<proteinExistence type="inferred from homology"/>
<keyword evidence="3" id="KW-0547">Nucleotide-binding</keyword>
<feature type="domain" description="AMP-dependent synthetase/ligase" evidence="5">
    <location>
        <begin position="13"/>
        <end position="222"/>
    </location>
</feature>